<dbReference type="Gene3D" id="3.80.10.10">
    <property type="entry name" value="Ribonuclease Inhibitor"/>
    <property type="match status" value="1"/>
</dbReference>
<feature type="compositionally biased region" description="Low complexity" evidence="1">
    <location>
        <begin position="428"/>
        <end position="440"/>
    </location>
</feature>
<feature type="region of interest" description="Disordered" evidence="1">
    <location>
        <begin position="521"/>
        <end position="633"/>
    </location>
</feature>
<reference evidence="2 3" key="1">
    <citation type="submission" date="2020-01" db="EMBL/GenBank/DDBJ databases">
        <authorList>
            <person name="Gupta K D."/>
        </authorList>
    </citation>
    <scope>NUCLEOTIDE SEQUENCE [LARGE SCALE GENOMIC DNA]</scope>
</reference>
<feature type="region of interest" description="Disordered" evidence="1">
    <location>
        <begin position="906"/>
        <end position="925"/>
    </location>
</feature>
<feature type="compositionally biased region" description="Low complexity" evidence="1">
    <location>
        <begin position="759"/>
        <end position="772"/>
    </location>
</feature>
<dbReference type="Proteomes" id="UP000467700">
    <property type="component" value="Unassembled WGS sequence"/>
</dbReference>
<protein>
    <submittedName>
        <fullName evidence="2">Uncharacterized protein</fullName>
    </submittedName>
</protein>
<feature type="compositionally biased region" description="Low complexity" evidence="1">
    <location>
        <begin position="561"/>
        <end position="575"/>
    </location>
</feature>
<feature type="compositionally biased region" description="Basic and acidic residues" evidence="1">
    <location>
        <begin position="675"/>
        <end position="697"/>
    </location>
</feature>
<evidence type="ECO:0000313" key="3">
    <source>
        <dbReference type="Proteomes" id="UP000467700"/>
    </source>
</evidence>
<dbReference type="OrthoDB" id="3215314at2759"/>
<gene>
    <name evidence="2" type="ORF">AAE3_LOCUS13814</name>
</gene>
<feature type="region of interest" description="Disordered" evidence="1">
    <location>
        <begin position="351"/>
        <end position="507"/>
    </location>
</feature>
<keyword evidence="3" id="KW-1185">Reference proteome</keyword>
<organism evidence="2 3">
    <name type="scientific">Cyclocybe aegerita</name>
    <name type="common">Black poplar mushroom</name>
    <name type="synonym">Agrocybe aegerita</name>
    <dbReference type="NCBI Taxonomy" id="1973307"/>
    <lineage>
        <taxon>Eukaryota</taxon>
        <taxon>Fungi</taxon>
        <taxon>Dikarya</taxon>
        <taxon>Basidiomycota</taxon>
        <taxon>Agaricomycotina</taxon>
        <taxon>Agaricomycetes</taxon>
        <taxon>Agaricomycetidae</taxon>
        <taxon>Agaricales</taxon>
        <taxon>Agaricineae</taxon>
        <taxon>Bolbitiaceae</taxon>
        <taxon>Cyclocybe</taxon>
    </lineage>
</organism>
<comment type="caution">
    <text evidence="2">The sequence shown here is derived from an EMBL/GenBank/DDBJ whole genome shotgun (WGS) entry which is preliminary data.</text>
</comment>
<sequence length="925" mass="100109">MLFCPTRTCSAEGDLLDTHPPPYIPGPYTYTTEEPTTRVPSLVSLCIRALVPFPEQVHQLPVRLILRPHRARALIDDLVPDPAVVDPRLWATLVQVYDSLPRSFASYTIPLADTHLPLLQSIPPSASFSLVTVLELPACDQLTDDTVLQLKFLHALTAFDASETALTAYGVKTLTATLQFEEADDANVPSCRGPWYLRVLSLRGCRRITNDVFSSINKFPLLSALDLRGTLCTHNSTSLFRPSDEDDLFHPTPIRDALATLQSFQINLHSSSNPYTIHINTLYHRPTHHAPKAPTVAPQDAFVVIPSNNSRVSVGITHILDQQIQARDDEIKHARNKQAWYDRQDRMEARGWDVDEQSEESSRRDYLRQKAASDLSSKMTRISAVASAGPTLRASGPKTPSPTNLSLTPNRGLSTSAASTSVGPTRLSSSSSNRNSIPISDALTPAPRPPTTNLTNRLPFSLTPASDRAPAGQGRLSTPAGGTRGDTAALTRAGDTRASDDGGMNSVSARMGALTATATGGLTASTRPMGAASNSANPRANTPPVTPPVPGPTSLAPETRPAPNLRPLLPAAAPASFYQPLPRPPPHPSSSSARLSLTSTSNANRPCPRTKTEWTSQPDRHRHDASLRLFRPPPPFSFLAETLARRREEQREARQHRERNLAAVRGEALARVDRRGAKAEGMRRLEESARREVERRRGGGGWKESTFTQPLVQGQKQASRNPFRKRPSLPVSLPSFASASTSRDPPHPTPVEFALAHPHLSLGGSSSSHTSSKNTTNDKRTPPPSASLMCRDENRPRVRPRASFSFSSRDELENVGSGDGGGRGDPGRSDVDVSQVASDKVLKPISAVQVPVLSADLRKEALKKEKELEKSLKRASSTSSLASGGGGGGSAKKKAKVKTKENVGVKPFDWKGWSSSKGGRFGCNR</sequence>
<feature type="region of interest" description="Disordered" evidence="1">
    <location>
        <begin position="675"/>
        <end position="845"/>
    </location>
</feature>
<dbReference type="AlphaFoldDB" id="A0A8S0WDI1"/>
<feature type="compositionally biased region" description="Polar residues" evidence="1">
    <location>
        <begin position="705"/>
        <end position="720"/>
    </location>
</feature>
<name>A0A8S0WDI1_CYCAE</name>
<feature type="compositionally biased region" description="Low complexity" evidence="1">
    <location>
        <begin position="589"/>
        <end position="601"/>
    </location>
</feature>
<accession>A0A8S0WDI1</accession>
<dbReference type="EMBL" id="CACVBS010000112">
    <property type="protein sequence ID" value="CAA7271709.1"/>
    <property type="molecule type" value="Genomic_DNA"/>
</dbReference>
<proteinExistence type="predicted"/>
<feature type="compositionally biased region" description="Polar residues" evidence="1">
    <location>
        <begin position="401"/>
        <end position="427"/>
    </location>
</feature>
<evidence type="ECO:0000256" key="1">
    <source>
        <dbReference type="SAM" id="MobiDB-lite"/>
    </source>
</evidence>
<evidence type="ECO:0000313" key="2">
    <source>
        <dbReference type="EMBL" id="CAA7271709.1"/>
    </source>
</evidence>
<feature type="region of interest" description="Disordered" evidence="1">
    <location>
        <begin position="865"/>
        <end position="900"/>
    </location>
</feature>
<dbReference type="InterPro" id="IPR032675">
    <property type="entry name" value="LRR_dom_sf"/>
</dbReference>
<dbReference type="SUPFAM" id="SSF52047">
    <property type="entry name" value="RNI-like"/>
    <property type="match status" value="1"/>
</dbReference>